<evidence type="ECO:0000313" key="2">
    <source>
        <dbReference type="Proteomes" id="UP000735541"/>
    </source>
</evidence>
<name>A0ABS6TM34_STRHA</name>
<evidence type="ECO:0000313" key="1">
    <source>
        <dbReference type="EMBL" id="MBV7669236.1"/>
    </source>
</evidence>
<sequence length="65" mass="6937">MFLVLSVVPGCLCWYALSRAKVCDVPCVLKLGTQAMVVLGLGSMAMLLVDPADVPSVLRAVLVRF</sequence>
<proteinExistence type="predicted"/>
<keyword evidence="2" id="KW-1185">Reference proteome</keyword>
<comment type="caution">
    <text evidence="1">The sequence shown here is derived from an EMBL/GenBank/DDBJ whole genome shotgun (WGS) entry which is preliminary data.</text>
</comment>
<protein>
    <submittedName>
        <fullName evidence="1">Uncharacterized protein</fullName>
    </submittedName>
</protein>
<dbReference type="Proteomes" id="UP000735541">
    <property type="component" value="Unassembled WGS sequence"/>
</dbReference>
<organism evidence="1 2">
    <name type="scientific">Streptomyces halstedii</name>
    <dbReference type="NCBI Taxonomy" id="1944"/>
    <lineage>
        <taxon>Bacteria</taxon>
        <taxon>Bacillati</taxon>
        <taxon>Actinomycetota</taxon>
        <taxon>Actinomycetes</taxon>
        <taxon>Kitasatosporales</taxon>
        <taxon>Streptomycetaceae</taxon>
        <taxon>Streptomyces</taxon>
    </lineage>
</organism>
<gene>
    <name evidence="1" type="ORF">STHAL_06990</name>
</gene>
<reference evidence="1 2" key="1">
    <citation type="submission" date="2021-07" db="EMBL/GenBank/DDBJ databases">
        <title>Sequencing Streptomyces halstedii LGO-A4 genome an citrus endophytic actinomycete.</title>
        <authorList>
            <person name="Samborskyy M."/>
            <person name="Scott N."/>
            <person name="Deglau R."/>
            <person name="Dickens S."/>
            <person name="Oliveira L.G."/>
        </authorList>
    </citation>
    <scope>NUCLEOTIDE SEQUENCE [LARGE SCALE GENOMIC DNA]</scope>
    <source>
        <strain evidence="1 2">LGO-A4</strain>
    </source>
</reference>
<dbReference type="RefSeq" id="WP_228867670.1">
    <property type="nucleotide sequence ID" value="NZ_JAHUVW010000001.1"/>
</dbReference>
<accession>A0ABS6TM34</accession>
<dbReference type="EMBL" id="JAHUVW010000001">
    <property type="protein sequence ID" value="MBV7669236.1"/>
    <property type="molecule type" value="Genomic_DNA"/>
</dbReference>